<proteinExistence type="predicted"/>
<reference evidence="2" key="1">
    <citation type="submission" date="2011-08" db="EMBL/GenBank/DDBJ databases">
        <authorList>
            <person name="Rombauts S."/>
        </authorList>
    </citation>
    <scope>NUCLEOTIDE SEQUENCE</scope>
    <source>
        <strain evidence="2">London</strain>
    </source>
</reference>
<keyword evidence="2" id="KW-1185">Reference proteome</keyword>
<evidence type="ECO:0000313" key="1">
    <source>
        <dbReference type="EnsemblMetazoa" id="tetur06g05290.1"/>
    </source>
</evidence>
<organism evidence="1 2">
    <name type="scientific">Tetranychus urticae</name>
    <name type="common">Two-spotted spider mite</name>
    <dbReference type="NCBI Taxonomy" id="32264"/>
    <lineage>
        <taxon>Eukaryota</taxon>
        <taxon>Metazoa</taxon>
        <taxon>Ecdysozoa</taxon>
        <taxon>Arthropoda</taxon>
        <taxon>Chelicerata</taxon>
        <taxon>Arachnida</taxon>
        <taxon>Acari</taxon>
        <taxon>Acariformes</taxon>
        <taxon>Trombidiformes</taxon>
        <taxon>Prostigmata</taxon>
        <taxon>Eleutherengona</taxon>
        <taxon>Raphignathae</taxon>
        <taxon>Tetranychoidea</taxon>
        <taxon>Tetranychidae</taxon>
        <taxon>Tetranychus</taxon>
    </lineage>
</organism>
<dbReference type="Proteomes" id="UP000015104">
    <property type="component" value="Unassembled WGS sequence"/>
</dbReference>
<reference evidence="1" key="2">
    <citation type="submission" date="2015-06" db="UniProtKB">
        <authorList>
            <consortium name="EnsemblMetazoa"/>
        </authorList>
    </citation>
    <scope>IDENTIFICATION</scope>
</reference>
<sequence>MIMDLMKLHDKSLARETKNILRIIWGNLSSPRFAVLHFKFWSQYYLQGF</sequence>
<protein>
    <submittedName>
        <fullName evidence="1">Uncharacterized protein</fullName>
    </submittedName>
</protein>
<evidence type="ECO:0000313" key="2">
    <source>
        <dbReference type="Proteomes" id="UP000015104"/>
    </source>
</evidence>
<dbReference type="EnsemblMetazoa" id="tetur06g05290.1">
    <property type="protein sequence ID" value="tetur06g05290.1"/>
    <property type="gene ID" value="tetur06g05290"/>
</dbReference>
<name>T1K7R8_TETUR</name>
<dbReference type="AlphaFoldDB" id="T1K7R8"/>
<dbReference type="HOGENOM" id="CLU_3144604_0_0_1"/>
<dbReference type="EMBL" id="CAEY01001812">
    <property type="status" value="NOT_ANNOTATED_CDS"/>
    <property type="molecule type" value="Genomic_DNA"/>
</dbReference>
<accession>T1K7R8</accession>